<proteinExistence type="predicted"/>
<dbReference type="RefSeq" id="XP_058330824.1">
    <property type="nucleotide sequence ID" value="XM_058475084.1"/>
</dbReference>
<reference evidence="2" key="1">
    <citation type="submission" date="2022-11" db="EMBL/GenBank/DDBJ databases">
        <authorList>
            <person name="Petersen C."/>
        </authorList>
    </citation>
    <scope>NUCLEOTIDE SEQUENCE</scope>
    <source>
        <strain evidence="2">IBT 19713</strain>
    </source>
</reference>
<gene>
    <name evidence="2" type="ORF">N7468_005788</name>
</gene>
<evidence type="ECO:0000313" key="3">
    <source>
        <dbReference type="Proteomes" id="UP001150941"/>
    </source>
</evidence>
<organism evidence="2 3">
    <name type="scientific">Penicillium chermesinum</name>
    <dbReference type="NCBI Taxonomy" id="63820"/>
    <lineage>
        <taxon>Eukaryota</taxon>
        <taxon>Fungi</taxon>
        <taxon>Dikarya</taxon>
        <taxon>Ascomycota</taxon>
        <taxon>Pezizomycotina</taxon>
        <taxon>Eurotiomycetes</taxon>
        <taxon>Eurotiomycetidae</taxon>
        <taxon>Eurotiales</taxon>
        <taxon>Aspergillaceae</taxon>
        <taxon>Penicillium</taxon>
    </lineage>
</organism>
<dbReference type="Proteomes" id="UP001150941">
    <property type="component" value="Unassembled WGS sequence"/>
</dbReference>
<name>A0A9W9NZY7_9EURO</name>
<dbReference type="SUPFAM" id="SSF56601">
    <property type="entry name" value="beta-lactamase/transpeptidase-like"/>
    <property type="match status" value="1"/>
</dbReference>
<dbReference type="InterPro" id="IPR012338">
    <property type="entry name" value="Beta-lactam/transpept-like"/>
</dbReference>
<sequence>MATTSTMILSATSPLLGRAFPPPTNVASDAKFRVAIKSFDALLSTHLSDSGANQNTSFSVSVFSASDPALLYERHHTSETVAKASFGINEINGDSIYRIGSISKLLTVYTFLIQAGDRHLNEPITDYVPELLEMGGHVHLGPNWEEITLGELASHLSGISRDYGLNDFSVHDYEMVAGYPRLQPPLLPPLIPSDKPICGYLDSSGHMQPVIKLILYGGVANAPAAFPPSYTPAYCNNGFVLFALALERMKQEPFERLFNRSILEPLALHRSSYSVPSATQWLYGVVPGDPSQCGWSNEFGAFSPWVASAC</sequence>
<dbReference type="GeneID" id="83202387"/>
<dbReference type="EMBL" id="JAPQKS010000004">
    <property type="protein sequence ID" value="KAJ5232832.1"/>
    <property type="molecule type" value="Genomic_DNA"/>
</dbReference>
<evidence type="ECO:0000259" key="1">
    <source>
        <dbReference type="Pfam" id="PF00144"/>
    </source>
</evidence>
<dbReference type="Gene3D" id="3.40.710.10">
    <property type="entry name" value="DD-peptidase/beta-lactamase superfamily"/>
    <property type="match status" value="1"/>
</dbReference>
<feature type="domain" description="Beta-lactamase-related" evidence="1">
    <location>
        <begin position="79"/>
        <end position="280"/>
    </location>
</feature>
<accession>A0A9W9NZY7</accession>
<evidence type="ECO:0000313" key="2">
    <source>
        <dbReference type="EMBL" id="KAJ5232832.1"/>
    </source>
</evidence>
<dbReference type="Pfam" id="PF00144">
    <property type="entry name" value="Beta-lactamase"/>
    <property type="match status" value="1"/>
</dbReference>
<keyword evidence="3" id="KW-1185">Reference proteome</keyword>
<dbReference type="AlphaFoldDB" id="A0A9W9NZY7"/>
<dbReference type="OrthoDB" id="10250282at2759"/>
<dbReference type="PANTHER" id="PTHR22935">
    <property type="entry name" value="PENICILLIN-BINDING PROTEIN"/>
    <property type="match status" value="1"/>
</dbReference>
<comment type="caution">
    <text evidence="2">The sequence shown here is derived from an EMBL/GenBank/DDBJ whole genome shotgun (WGS) entry which is preliminary data.</text>
</comment>
<protein>
    <recommendedName>
        <fullName evidence="1">Beta-lactamase-related domain-containing protein</fullName>
    </recommendedName>
</protein>
<dbReference type="PANTHER" id="PTHR22935:SF97">
    <property type="entry name" value="BETA-LACTAMASE-RELATED DOMAIN-CONTAINING PROTEIN"/>
    <property type="match status" value="1"/>
</dbReference>
<reference evidence="2" key="2">
    <citation type="journal article" date="2023" name="IMA Fungus">
        <title>Comparative genomic study of the Penicillium genus elucidates a diverse pangenome and 15 lateral gene transfer events.</title>
        <authorList>
            <person name="Petersen C."/>
            <person name="Sorensen T."/>
            <person name="Nielsen M.R."/>
            <person name="Sondergaard T.E."/>
            <person name="Sorensen J.L."/>
            <person name="Fitzpatrick D.A."/>
            <person name="Frisvad J.C."/>
            <person name="Nielsen K.L."/>
        </authorList>
    </citation>
    <scope>NUCLEOTIDE SEQUENCE</scope>
    <source>
        <strain evidence="2">IBT 19713</strain>
    </source>
</reference>
<dbReference type="InterPro" id="IPR001466">
    <property type="entry name" value="Beta-lactam-related"/>
</dbReference>
<dbReference type="InterPro" id="IPR051478">
    <property type="entry name" value="Beta-lactamase-like_AB/R"/>
</dbReference>